<proteinExistence type="predicted"/>
<dbReference type="RefSeq" id="WP_101543951.1">
    <property type="nucleotide sequence ID" value="NZ_FXYX01000001.1"/>
</dbReference>
<keyword evidence="1" id="KW-1133">Transmembrane helix</keyword>
<reference evidence="3" key="1">
    <citation type="submission" date="2017-03" db="EMBL/GenBank/DDBJ databases">
        <authorList>
            <person name="Monnet C."/>
        </authorList>
    </citation>
    <scope>NUCLEOTIDE SEQUENCE [LARGE SCALE GENOMIC DNA]</scope>
    <source>
        <strain evidence="3">ATCC 49514</strain>
    </source>
</reference>
<dbReference type="AlphaFoldDB" id="A0A2H1HY90"/>
<keyword evidence="1" id="KW-0472">Membrane</keyword>
<feature type="transmembrane region" description="Helical" evidence="1">
    <location>
        <begin position="66"/>
        <end position="83"/>
    </location>
</feature>
<evidence type="ECO:0000313" key="3">
    <source>
        <dbReference type="Proteomes" id="UP000234382"/>
    </source>
</evidence>
<keyword evidence="1" id="KW-0812">Transmembrane</keyword>
<organism evidence="2 3">
    <name type="scientific">Brevibacterium iodinum ATCC 49514</name>
    <dbReference type="NCBI Taxonomy" id="1255616"/>
    <lineage>
        <taxon>Bacteria</taxon>
        <taxon>Bacillati</taxon>
        <taxon>Actinomycetota</taxon>
        <taxon>Actinomycetes</taxon>
        <taxon>Micrococcales</taxon>
        <taxon>Brevibacteriaceae</taxon>
        <taxon>Brevibacterium</taxon>
    </lineage>
</organism>
<dbReference type="Proteomes" id="UP000234382">
    <property type="component" value="Unassembled WGS sequence"/>
</dbReference>
<protein>
    <submittedName>
        <fullName evidence="2">Uncharacterized protein</fullName>
    </submittedName>
</protein>
<sequence>MSYGDELKGLPTLSVGLFSIGDSSLLKATRVLVGVSSARRWAIATWLIPALVAGGIWRHAFWIGPAVWEMVFVTMVTSFVRALRSR</sequence>
<evidence type="ECO:0000313" key="2">
    <source>
        <dbReference type="EMBL" id="SMX67903.1"/>
    </source>
</evidence>
<dbReference type="EMBL" id="FXYX01000001">
    <property type="protein sequence ID" value="SMX67903.1"/>
    <property type="molecule type" value="Genomic_DNA"/>
</dbReference>
<evidence type="ECO:0000256" key="1">
    <source>
        <dbReference type="SAM" id="Phobius"/>
    </source>
</evidence>
<gene>
    <name evidence="2" type="ORF">BI49514_00512</name>
</gene>
<keyword evidence="3" id="KW-1185">Reference proteome</keyword>
<accession>A0A2H1HY90</accession>
<name>A0A2H1HY90_9MICO</name>